<dbReference type="EMBL" id="QGGY01000002">
    <property type="protein sequence ID" value="PWJ78255.1"/>
    <property type="molecule type" value="Genomic_DNA"/>
</dbReference>
<accession>A0AB73T8F3</accession>
<keyword evidence="7" id="KW-0472">Membrane</keyword>
<evidence type="ECO:0000313" key="8">
    <source>
        <dbReference type="EMBL" id="PWJ78255.1"/>
    </source>
</evidence>
<keyword evidence="9" id="KW-1185">Reference proteome</keyword>
<dbReference type="GO" id="GO:0008233">
    <property type="term" value="F:peptidase activity"/>
    <property type="evidence" value="ECO:0007669"/>
    <property type="project" value="UniProtKB-KW"/>
</dbReference>
<evidence type="ECO:0000256" key="1">
    <source>
        <dbReference type="ARBA" id="ARBA00022475"/>
    </source>
</evidence>
<keyword evidence="6" id="KW-1133">Transmembrane helix</keyword>
<reference evidence="8 9" key="1">
    <citation type="submission" date="2018-05" db="EMBL/GenBank/DDBJ databases">
        <authorList>
            <person name="Goeker M."/>
            <person name="Huntemann M."/>
            <person name="Clum A."/>
            <person name="Pillay M."/>
            <person name="Palaniappan K."/>
            <person name="Varghese N."/>
            <person name="Mikhailova N."/>
            <person name="Stamatis D."/>
            <person name="Reddy T."/>
            <person name="Daum C."/>
            <person name="Shapiro N."/>
            <person name="Ivanova N."/>
            <person name="Kyrpides N."/>
            <person name="Woyke T."/>
        </authorList>
    </citation>
    <scope>NUCLEOTIDE SEQUENCE [LARGE SCALE GENOMIC DNA]</scope>
    <source>
        <strain evidence="8 9">DSM 26524</strain>
    </source>
</reference>
<name>A0AB73T8F3_9FIRM</name>
<dbReference type="Pfam" id="PF04647">
    <property type="entry name" value="AgrB"/>
    <property type="match status" value="1"/>
</dbReference>
<keyword evidence="5" id="KW-0378">Hydrolase</keyword>
<evidence type="ECO:0000256" key="5">
    <source>
        <dbReference type="ARBA" id="ARBA00022801"/>
    </source>
</evidence>
<evidence type="ECO:0000256" key="7">
    <source>
        <dbReference type="ARBA" id="ARBA00023136"/>
    </source>
</evidence>
<dbReference type="GO" id="GO:0016020">
    <property type="term" value="C:membrane"/>
    <property type="evidence" value="ECO:0007669"/>
    <property type="project" value="InterPro"/>
</dbReference>
<proteinExistence type="predicted"/>
<sequence length="93" mass="10293">MITKLAESITAFLIRRSYAGIREKDIVCYGMEVIISTIVGWTMILIVGAVCGNVLYSFVFGVVFLTLRSFTGEYRPVSMVSIDPSYATEGQLI</sequence>
<dbReference type="GO" id="GO:0006508">
    <property type="term" value="P:proteolysis"/>
    <property type="evidence" value="ECO:0007669"/>
    <property type="project" value="UniProtKB-KW"/>
</dbReference>
<evidence type="ECO:0000256" key="6">
    <source>
        <dbReference type="ARBA" id="ARBA00022989"/>
    </source>
</evidence>
<dbReference type="GO" id="GO:0009372">
    <property type="term" value="P:quorum sensing"/>
    <property type="evidence" value="ECO:0007669"/>
    <property type="project" value="UniProtKB-KW"/>
</dbReference>
<evidence type="ECO:0000256" key="4">
    <source>
        <dbReference type="ARBA" id="ARBA00022692"/>
    </source>
</evidence>
<dbReference type="Proteomes" id="UP000245412">
    <property type="component" value="Unassembled WGS sequence"/>
</dbReference>
<organism evidence="8 9">
    <name type="scientific">Murimonas intestini</name>
    <dbReference type="NCBI Taxonomy" id="1337051"/>
    <lineage>
        <taxon>Bacteria</taxon>
        <taxon>Bacillati</taxon>
        <taxon>Bacillota</taxon>
        <taxon>Clostridia</taxon>
        <taxon>Lachnospirales</taxon>
        <taxon>Lachnospiraceae</taxon>
        <taxon>Murimonas</taxon>
    </lineage>
</organism>
<keyword evidence="4" id="KW-0812">Transmembrane</keyword>
<dbReference type="RefSeq" id="WP_109625184.1">
    <property type="nucleotide sequence ID" value="NZ_JANKBI010000005.1"/>
</dbReference>
<gene>
    <name evidence="8" type="ORF">C7383_102391</name>
</gene>
<keyword evidence="1" id="KW-1003">Cell membrane</keyword>
<dbReference type="InterPro" id="IPR006741">
    <property type="entry name" value="AgrB"/>
</dbReference>
<protein>
    <submittedName>
        <fullName evidence="8">Accessory gene regulator B</fullName>
    </submittedName>
</protein>
<evidence type="ECO:0000256" key="2">
    <source>
        <dbReference type="ARBA" id="ARBA00022654"/>
    </source>
</evidence>
<comment type="caution">
    <text evidence="8">The sequence shown here is derived from an EMBL/GenBank/DDBJ whole genome shotgun (WGS) entry which is preliminary data.</text>
</comment>
<evidence type="ECO:0000256" key="3">
    <source>
        <dbReference type="ARBA" id="ARBA00022670"/>
    </source>
</evidence>
<keyword evidence="2" id="KW-0673">Quorum sensing</keyword>
<evidence type="ECO:0000313" key="9">
    <source>
        <dbReference type="Proteomes" id="UP000245412"/>
    </source>
</evidence>
<keyword evidence="3" id="KW-0645">Protease</keyword>
<dbReference type="AlphaFoldDB" id="A0AB73T8F3"/>